<evidence type="ECO:0008006" key="4">
    <source>
        <dbReference type="Google" id="ProtNLM"/>
    </source>
</evidence>
<organism evidence="2 3">
    <name type="scientific">Anaerococcus cruorum</name>
    <dbReference type="NCBI Taxonomy" id="3115617"/>
    <lineage>
        <taxon>Bacteria</taxon>
        <taxon>Bacillati</taxon>
        <taxon>Bacillota</taxon>
        <taxon>Tissierellia</taxon>
        <taxon>Tissierellales</taxon>
        <taxon>Peptoniphilaceae</taxon>
        <taxon>Anaerococcus</taxon>
    </lineage>
</organism>
<feature type="transmembrane region" description="Helical" evidence="1">
    <location>
        <begin position="291"/>
        <end position="313"/>
    </location>
</feature>
<keyword evidence="3" id="KW-1185">Reference proteome</keyword>
<feature type="transmembrane region" description="Helical" evidence="1">
    <location>
        <begin position="334"/>
        <end position="356"/>
    </location>
</feature>
<gene>
    <name evidence="2" type="ORF">ACCQ40_04325</name>
</gene>
<protein>
    <recommendedName>
        <fullName evidence="4">DUF1430 domain-containing protein</fullName>
    </recommendedName>
</protein>
<accession>A0ABW9MW37</accession>
<sequence>MKRSTSEKLLIVLIVLQSIIFAIATSLYLDQKYKENFDNLANDYKEVSINNIDITKGNEVGDYITNFLKENQALMVKKVEGPDYTGKKLVHGYWMSGDYETNKEKLNLEFLDKQYASDQSFKNLDKGGTIGLLDGDYSTIEPTPRFILGDSYFFINLTGTGKIGGFNGEYKLIGLDDEGVNRFYDGLSKVTGLSVDEIKTSNGGSAIMEGGYSLSFIIIYAVLTLIIITILTTTTVSSLKNMGVYLLQGWSKKSYIKSIYGPINKIAYFLPLLFIPYGFILTKGSFNTLKFYSVFLLAGMINLAIFLFFELLTSLILRTVKPIDAIHGRTSKKGLLIFGIILFMIFNTSTSALSFLDIDNMIIELKDQIVTKKEWENVSDYYVSTSFYDGDDFEGDYSITPMSFHRDFYRFYQSIENEHGVKFIYTDFRYKEWSKYMKEMGFYDNAPDFSYLLFTANKNYIEDDMQVNITNEMEKLANEGYRVYLIPESFSKEDRKSLETALKEMDEEMFLDMTDDKDRENFDINFKGIKFFIYNNNKDYFAYPNNIDDERYNEKFPSTSTNPVINYVNTNNMSIIESLNLITGGETGSEIKLSQEAYDKFANNEYYKKYDIDDNKPEFVQIRELIGGMIRSLTQAIFTFLLVGLLFFGISAAILSALINLYREIYLEEVNIKKFLGYDNKKIYKPIYIMVIVASIINLIIAIFNGSIFGICFGIIFALIELILLRKFTNKNQFEMLVEFLK</sequence>
<comment type="caution">
    <text evidence="2">The sequence shown here is derived from an EMBL/GenBank/DDBJ whole genome shotgun (WGS) entry which is preliminary data.</text>
</comment>
<feature type="transmembrane region" description="Helical" evidence="1">
    <location>
        <begin position="637"/>
        <end position="662"/>
    </location>
</feature>
<feature type="transmembrane region" description="Helical" evidence="1">
    <location>
        <begin position="683"/>
        <end position="701"/>
    </location>
</feature>
<evidence type="ECO:0000313" key="3">
    <source>
        <dbReference type="Proteomes" id="UP001638015"/>
    </source>
</evidence>
<reference evidence="2 3" key="1">
    <citation type="journal article" date="2025" name="Anaerobe">
        <title>Description of Anaerococcus kampingiae sp. nov., Anaerococcus groningensis sp. nov., Anaerococcus martiniensis sp. nov., and Anaerococcus cruorum sp. nov., isolated from human clinical specimens.</title>
        <authorList>
            <person name="Boiten K.E."/>
            <person name="Meijer J."/>
            <person name="van Wezel E.M."/>
            <person name="Veloo A.C.M."/>
        </authorList>
    </citation>
    <scope>NUCLEOTIDE SEQUENCE [LARGE SCALE GENOMIC DNA]</scope>
    <source>
        <strain evidence="2 3">ENR1039</strain>
    </source>
</reference>
<feature type="transmembrane region" description="Helical" evidence="1">
    <location>
        <begin position="707"/>
        <end position="725"/>
    </location>
</feature>
<keyword evidence="1" id="KW-0472">Membrane</keyword>
<name>A0ABW9MW37_9FIRM</name>
<feature type="transmembrane region" description="Helical" evidence="1">
    <location>
        <begin position="217"/>
        <end position="239"/>
    </location>
</feature>
<keyword evidence="1" id="KW-1133">Transmembrane helix</keyword>
<dbReference type="EMBL" id="JBGMEH010000003">
    <property type="protein sequence ID" value="MFO3716016.1"/>
    <property type="molecule type" value="Genomic_DNA"/>
</dbReference>
<keyword evidence="1" id="KW-0812">Transmembrane</keyword>
<dbReference type="RefSeq" id="WP_410032757.1">
    <property type="nucleotide sequence ID" value="NZ_JBGMEH010000003.1"/>
</dbReference>
<evidence type="ECO:0000256" key="1">
    <source>
        <dbReference type="SAM" id="Phobius"/>
    </source>
</evidence>
<feature type="transmembrane region" description="Helical" evidence="1">
    <location>
        <begin position="259"/>
        <end position="279"/>
    </location>
</feature>
<feature type="transmembrane region" description="Helical" evidence="1">
    <location>
        <begin position="9"/>
        <end position="29"/>
    </location>
</feature>
<proteinExistence type="predicted"/>
<evidence type="ECO:0000313" key="2">
    <source>
        <dbReference type="EMBL" id="MFO3716016.1"/>
    </source>
</evidence>
<dbReference type="Proteomes" id="UP001638015">
    <property type="component" value="Unassembled WGS sequence"/>
</dbReference>